<dbReference type="RefSeq" id="XP_066701879.1">
    <property type="nucleotide sequence ID" value="XM_066842017.1"/>
</dbReference>
<feature type="compositionally biased region" description="Acidic residues" evidence="2">
    <location>
        <begin position="463"/>
        <end position="477"/>
    </location>
</feature>
<evidence type="ECO:0000313" key="5">
    <source>
        <dbReference type="Proteomes" id="UP001391051"/>
    </source>
</evidence>
<comment type="function">
    <text evidence="1">Catalyzes the reduction of fatty acyl-CoA to fatty alcohols.</text>
</comment>
<accession>A0ABR1QIK5</accession>
<feature type="domain" description="Thioester reductase (TE)" evidence="3">
    <location>
        <begin position="7"/>
        <end position="214"/>
    </location>
</feature>
<keyword evidence="5" id="KW-1185">Reference proteome</keyword>
<keyword evidence="1" id="KW-0521">NADP</keyword>
<comment type="caution">
    <text evidence="4">The sequence shown here is derived from an EMBL/GenBank/DDBJ whole genome shotgun (WGS) entry which is preliminary data.</text>
</comment>
<dbReference type="SUPFAM" id="SSF51735">
    <property type="entry name" value="NAD(P)-binding Rossmann-fold domains"/>
    <property type="match status" value="1"/>
</dbReference>
<dbReference type="EMBL" id="JAQQWE010000004">
    <property type="protein sequence ID" value="KAK7956573.1"/>
    <property type="molecule type" value="Genomic_DNA"/>
</dbReference>
<feature type="region of interest" description="Disordered" evidence="2">
    <location>
        <begin position="446"/>
        <end position="493"/>
    </location>
</feature>
<dbReference type="EC" id="1.2.1.84" evidence="1"/>
<name>A0ABR1QIK5_9PEZI</name>
<organism evidence="4 5">
    <name type="scientific">Apiospora aurea</name>
    <dbReference type="NCBI Taxonomy" id="335848"/>
    <lineage>
        <taxon>Eukaryota</taxon>
        <taxon>Fungi</taxon>
        <taxon>Dikarya</taxon>
        <taxon>Ascomycota</taxon>
        <taxon>Pezizomycotina</taxon>
        <taxon>Sordariomycetes</taxon>
        <taxon>Xylariomycetidae</taxon>
        <taxon>Amphisphaeriales</taxon>
        <taxon>Apiosporaceae</taxon>
        <taxon>Apiospora</taxon>
    </lineage>
</organism>
<gene>
    <name evidence="4" type="ORF">PG986_005795</name>
</gene>
<reference evidence="4 5" key="1">
    <citation type="submission" date="2023-01" db="EMBL/GenBank/DDBJ databases">
        <title>Analysis of 21 Apiospora genomes using comparative genomics revels a genus with tremendous synthesis potential of carbohydrate active enzymes and secondary metabolites.</title>
        <authorList>
            <person name="Sorensen T."/>
        </authorList>
    </citation>
    <scope>NUCLEOTIDE SEQUENCE [LARGE SCALE GENOMIC DNA]</scope>
    <source>
        <strain evidence="4 5">CBS 24483</strain>
    </source>
</reference>
<comment type="catalytic activity">
    <reaction evidence="1">
        <text>a long-chain fatty acyl-CoA + 2 NADPH + 2 H(+) = a long-chain primary fatty alcohol + 2 NADP(+) + CoA</text>
        <dbReference type="Rhea" id="RHEA:52716"/>
        <dbReference type="ChEBI" id="CHEBI:15378"/>
        <dbReference type="ChEBI" id="CHEBI:57287"/>
        <dbReference type="ChEBI" id="CHEBI:57783"/>
        <dbReference type="ChEBI" id="CHEBI:58349"/>
        <dbReference type="ChEBI" id="CHEBI:77396"/>
        <dbReference type="ChEBI" id="CHEBI:83139"/>
        <dbReference type="EC" id="1.2.1.84"/>
    </reaction>
</comment>
<evidence type="ECO:0000313" key="4">
    <source>
        <dbReference type="EMBL" id="KAK7956573.1"/>
    </source>
</evidence>
<sequence>MGNVILITGSTGFVGKVVVETLFRCRTSFPFDKIVVLVRANKTKSGRERFLDLAKASPCFSLLPPSWIDDVRVIEGDMGEDDCGIADTDDAAYLYENTTHIIHCAASISFSAAADVLLRENVGSSLNLLALARRCPKLRHAVLTSTAYVTPWTTAPIHERLVPLPLPAAELCEQLRSGALSGDAALALTGHPNLYTLTKCLAEHVVAEARAGLPPDRGAAQHRLGGVAVPDARLDRQLRRRHGSLHGRLDGRPARRARQPRDRPRHRPRRQRGHEPGFDLPGRRPAAREEQWLFLGFLLFFFSVAHNIHAVQVYRIMTSARLPAHPTMQPDLRYYGQNALWLSLADFVHQAVPVALGRAWAALCGNAKLARSLTKARRMQRSCNALFAHFGSHAYDFRSSRDTLEAEFEADEYLERVFRGAGKFLLKLDVSLQTVAMEKLYSESEAASGSESASSSGGSINGGDDDSSSADDDDGDSESVGSPASSIMMDVAGAASDDAAKTGDAPLVVQGGGLLPEIVVTAAAVAL</sequence>
<feature type="compositionally biased region" description="Low complexity" evidence="2">
    <location>
        <begin position="446"/>
        <end position="458"/>
    </location>
</feature>
<dbReference type="InterPro" id="IPR026055">
    <property type="entry name" value="FAR"/>
</dbReference>
<dbReference type="Pfam" id="PF07993">
    <property type="entry name" value="NAD_binding_4"/>
    <property type="match status" value="1"/>
</dbReference>
<feature type="compositionally biased region" description="Basic residues" evidence="2">
    <location>
        <begin position="254"/>
        <end position="272"/>
    </location>
</feature>
<evidence type="ECO:0000256" key="1">
    <source>
        <dbReference type="RuleBase" id="RU363097"/>
    </source>
</evidence>
<dbReference type="InterPro" id="IPR036291">
    <property type="entry name" value="NAD(P)-bd_dom_sf"/>
</dbReference>
<comment type="similarity">
    <text evidence="1">Belongs to the fatty acyl-CoA reductase family.</text>
</comment>
<proteinExistence type="inferred from homology"/>
<evidence type="ECO:0000259" key="3">
    <source>
        <dbReference type="Pfam" id="PF07993"/>
    </source>
</evidence>
<dbReference type="Gene3D" id="3.40.50.720">
    <property type="entry name" value="NAD(P)-binding Rossmann-like Domain"/>
    <property type="match status" value="1"/>
</dbReference>
<keyword evidence="1" id="KW-0560">Oxidoreductase</keyword>
<protein>
    <recommendedName>
        <fullName evidence="1">Fatty acyl-CoA reductase</fullName>
        <ecNumber evidence="1">1.2.1.84</ecNumber>
    </recommendedName>
</protein>
<dbReference type="Proteomes" id="UP001391051">
    <property type="component" value="Unassembled WGS sequence"/>
</dbReference>
<dbReference type="InterPro" id="IPR013120">
    <property type="entry name" value="FAR_NAD-bd"/>
</dbReference>
<keyword evidence="1" id="KW-0444">Lipid biosynthesis</keyword>
<evidence type="ECO:0000256" key="2">
    <source>
        <dbReference type="SAM" id="MobiDB-lite"/>
    </source>
</evidence>
<dbReference type="GeneID" id="92075079"/>
<dbReference type="PANTHER" id="PTHR11011">
    <property type="entry name" value="MALE STERILITY PROTEIN 2-RELATED"/>
    <property type="match status" value="1"/>
</dbReference>
<keyword evidence="1" id="KW-0443">Lipid metabolism</keyword>
<feature type="region of interest" description="Disordered" evidence="2">
    <location>
        <begin position="231"/>
        <end position="283"/>
    </location>
</feature>